<evidence type="ECO:0000256" key="1">
    <source>
        <dbReference type="ARBA" id="ARBA00022737"/>
    </source>
</evidence>
<evidence type="ECO:0000313" key="5">
    <source>
        <dbReference type="Proteomes" id="UP000628412"/>
    </source>
</evidence>
<dbReference type="PROSITE" id="PS50297">
    <property type="entry name" value="ANK_REP_REGION"/>
    <property type="match status" value="1"/>
</dbReference>
<feature type="non-terminal residue" evidence="4">
    <location>
        <position position="106"/>
    </location>
</feature>
<proteinExistence type="predicted"/>
<keyword evidence="2 3" id="KW-0040">ANK repeat</keyword>
<evidence type="ECO:0000313" key="4">
    <source>
        <dbReference type="EMBL" id="NWH88292.1"/>
    </source>
</evidence>
<dbReference type="AlphaFoldDB" id="A0A850Y3X2"/>
<feature type="non-terminal residue" evidence="4">
    <location>
        <position position="1"/>
    </location>
</feature>
<keyword evidence="1" id="KW-0677">Repeat</keyword>
<sequence>MAEQARPRRLLRLVQEGNLDVLLEDIPEAGSWRWGRLGDSLLHHAARLGHRHVLEFLLQDMGMDMEVANGDYKRPIHEAASMGHQECVALLLERGASVDCLKKGDW</sequence>
<comment type="caution">
    <text evidence="4">The sequence shown here is derived from an EMBL/GenBank/DDBJ whole genome shotgun (WGS) entry which is preliminary data.</text>
</comment>
<dbReference type="SUPFAM" id="SSF48403">
    <property type="entry name" value="Ankyrin repeat"/>
    <property type="match status" value="1"/>
</dbReference>
<dbReference type="PANTHER" id="PTHR24161">
    <property type="entry name" value="ANK_REP_REGION DOMAIN-CONTAINING PROTEIN-RELATED"/>
    <property type="match status" value="1"/>
</dbReference>
<reference evidence="4" key="1">
    <citation type="submission" date="2019-10" db="EMBL/GenBank/DDBJ databases">
        <title>Bird 10,000 Genomes (B10K) Project - Family phase.</title>
        <authorList>
            <person name="Zhang G."/>
        </authorList>
    </citation>
    <scope>NUCLEOTIDE SEQUENCE</scope>
    <source>
        <strain evidence="4">B10K-DU-002-10</strain>
        <tissue evidence="4">Muscle</tissue>
    </source>
</reference>
<name>A0A850Y3X2_AEGCA</name>
<feature type="repeat" description="ANK" evidence="3">
    <location>
        <begin position="71"/>
        <end position="103"/>
    </location>
</feature>
<gene>
    <name evidence="4" type="primary">Ankrd16</name>
    <name evidence="4" type="ORF">AEGCAU_R01137</name>
</gene>
<accession>A0A850Y3X2</accession>
<evidence type="ECO:0000256" key="2">
    <source>
        <dbReference type="ARBA" id="ARBA00023043"/>
    </source>
</evidence>
<protein>
    <submittedName>
        <fullName evidence="4">ANR16 protein</fullName>
    </submittedName>
</protein>
<keyword evidence="5" id="KW-1185">Reference proteome</keyword>
<evidence type="ECO:0000256" key="3">
    <source>
        <dbReference type="PROSITE-ProRule" id="PRU00023"/>
    </source>
</evidence>
<dbReference type="PROSITE" id="PS50088">
    <property type="entry name" value="ANK_REPEAT"/>
    <property type="match status" value="1"/>
</dbReference>
<dbReference type="InterPro" id="IPR002110">
    <property type="entry name" value="Ankyrin_rpt"/>
</dbReference>
<dbReference type="Gene3D" id="1.25.40.20">
    <property type="entry name" value="Ankyrin repeat-containing domain"/>
    <property type="match status" value="1"/>
</dbReference>
<dbReference type="PANTHER" id="PTHR24161:SF97">
    <property type="entry name" value="ANKYRIN 2"/>
    <property type="match status" value="1"/>
</dbReference>
<dbReference type="InterPro" id="IPR036770">
    <property type="entry name" value="Ankyrin_rpt-contain_sf"/>
</dbReference>
<organism evidence="4 5">
    <name type="scientific">Aegithalos caudatus</name>
    <name type="common">Long-tailed tit</name>
    <name type="synonym">Acredula caudata</name>
    <dbReference type="NCBI Taxonomy" id="73327"/>
    <lineage>
        <taxon>Eukaryota</taxon>
        <taxon>Metazoa</taxon>
        <taxon>Chordata</taxon>
        <taxon>Craniata</taxon>
        <taxon>Vertebrata</taxon>
        <taxon>Euteleostomi</taxon>
        <taxon>Archelosauria</taxon>
        <taxon>Archosauria</taxon>
        <taxon>Dinosauria</taxon>
        <taxon>Saurischia</taxon>
        <taxon>Theropoda</taxon>
        <taxon>Coelurosauria</taxon>
        <taxon>Aves</taxon>
        <taxon>Neognathae</taxon>
        <taxon>Neoaves</taxon>
        <taxon>Telluraves</taxon>
        <taxon>Australaves</taxon>
        <taxon>Passeriformes</taxon>
        <taxon>Sylvioidea</taxon>
        <taxon>Aegithalidae</taxon>
        <taxon>Aegithalos</taxon>
    </lineage>
</organism>
<dbReference type="Pfam" id="PF12796">
    <property type="entry name" value="Ank_2"/>
    <property type="match status" value="1"/>
</dbReference>
<dbReference type="SMART" id="SM00248">
    <property type="entry name" value="ANK"/>
    <property type="match status" value="2"/>
</dbReference>
<dbReference type="Proteomes" id="UP000628412">
    <property type="component" value="Unassembled WGS sequence"/>
</dbReference>
<dbReference type="EMBL" id="WEIU01009611">
    <property type="protein sequence ID" value="NWH88292.1"/>
    <property type="molecule type" value="Genomic_DNA"/>
</dbReference>